<evidence type="ECO:0000313" key="2">
    <source>
        <dbReference type="EMBL" id="MFC4673319.1"/>
    </source>
</evidence>
<accession>A0ABV9KU21</accession>
<organism evidence="2 3">
    <name type="scientific">Dysgonomonas termitidis</name>
    <dbReference type="NCBI Taxonomy" id="1516126"/>
    <lineage>
        <taxon>Bacteria</taxon>
        <taxon>Pseudomonadati</taxon>
        <taxon>Bacteroidota</taxon>
        <taxon>Bacteroidia</taxon>
        <taxon>Bacteroidales</taxon>
        <taxon>Dysgonomonadaceae</taxon>
        <taxon>Dysgonomonas</taxon>
    </lineage>
</organism>
<proteinExistence type="predicted"/>
<feature type="domain" description="Cupin type-2" evidence="1">
    <location>
        <begin position="36"/>
        <end position="99"/>
    </location>
</feature>
<dbReference type="SUPFAM" id="SSF51182">
    <property type="entry name" value="RmlC-like cupins"/>
    <property type="match status" value="1"/>
</dbReference>
<dbReference type="RefSeq" id="WP_379994570.1">
    <property type="nucleotide sequence ID" value="NZ_JBHSGN010000052.1"/>
</dbReference>
<dbReference type="InterPro" id="IPR011051">
    <property type="entry name" value="RmlC_Cupin_sf"/>
</dbReference>
<dbReference type="EMBL" id="JBHSGN010000052">
    <property type="protein sequence ID" value="MFC4673319.1"/>
    <property type="molecule type" value="Genomic_DNA"/>
</dbReference>
<dbReference type="Pfam" id="PF07883">
    <property type="entry name" value="Cupin_2"/>
    <property type="match status" value="1"/>
</dbReference>
<dbReference type="Proteomes" id="UP001596023">
    <property type="component" value="Unassembled WGS sequence"/>
</dbReference>
<dbReference type="InterPro" id="IPR013096">
    <property type="entry name" value="Cupin_2"/>
</dbReference>
<evidence type="ECO:0000259" key="1">
    <source>
        <dbReference type="Pfam" id="PF07883"/>
    </source>
</evidence>
<dbReference type="InterPro" id="IPR014710">
    <property type="entry name" value="RmlC-like_jellyroll"/>
</dbReference>
<dbReference type="Gene3D" id="2.60.120.10">
    <property type="entry name" value="Jelly Rolls"/>
    <property type="match status" value="1"/>
</dbReference>
<comment type="caution">
    <text evidence="2">The sequence shown here is derived from an EMBL/GenBank/DDBJ whole genome shotgun (WGS) entry which is preliminary data.</text>
</comment>
<keyword evidence="3" id="KW-1185">Reference proteome</keyword>
<evidence type="ECO:0000313" key="3">
    <source>
        <dbReference type="Proteomes" id="UP001596023"/>
    </source>
</evidence>
<name>A0ABV9KU21_9BACT</name>
<gene>
    <name evidence="2" type="ORF">ACFO6W_06415</name>
</gene>
<protein>
    <submittedName>
        <fullName evidence="2">Cupin domain-containing protein</fullName>
    </submittedName>
</protein>
<reference evidence="3" key="1">
    <citation type="journal article" date="2019" name="Int. J. Syst. Evol. Microbiol.">
        <title>The Global Catalogue of Microorganisms (GCM) 10K type strain sequencing project: providing services to taxonomists for standard genome sequencing and annotation.</title>
        <authorList>
            <consortium name="The Broad Institute Genomics Platform"/>
            <consortium name="The Broad Institute Genome Sequencing Center for Infectious Disease"/>
            <person name="Wu L."/>
            <person name="Ma J."/>
        </authorList>
    </citation>
    <scope>NUCLEOTIDE SEQUENCE [LARGE SCALE GENOMIC DNA]</scope>
    <source>
        <strain evidence="3">CCUG 66188</strain>
    </source>
</reference>
<sequence>MNKLSDFITPPNHINFLSKKLFGDCGEIINGSIAYLEPNGGGPTELHTHEHDHLFIVVKGEAKVLFDNNIHIIAENDFFIVEGFKPHSVWNNISETTIMIGISLK</sequence>